<dbReference type="AlphaFoldDB" id="A0A4Q9KK90"/>
<accession>A0A4Q9KK90</accession>
<protein>
    <recommendedName>
        <fullName evidence="3">PqqD family protein</fullName>
    </recommendedName>
</protein>
<proteinExistence type="predicted"/>
<dbReference type="EMBL" id="SDMR01000008">
    <property type="protein sequence ID" value="TBT94887.1"/>
    <property type="molecule type" value="Genomic_DNA"/>
</dbReference>
<evidence type="ECO:0008006" key="3">
    <source>
        <dbReference type="Google" id="ProtNLM"/>
    </source>
</evidence>
<name>A0A4Q9KK90_PROTD</name>
<gene>
    <name evidence="1" type="ORF">ET996_07665</name>
</gene>
<evidence type="ECO:0000313" key="1">
    <source>
        <dbReference type="EMBL" id="TBT94887.1"/>
    </source>
</evidence>
<reference evidence="1 2" key="1">
    <citation type="submission" date="2019-01" db="EMBL/GenBank/DDBJ databases">
        <title>Lactibacter flavus gen. nov., sp. nov., a novel bacterium of the family Propionibacteriaceae isolated from raw milk and dairy products.</title>
        <authorList>
            <person name="Huptas C."/>
            <person name="Wenning M."/>
            <person name="Breitenwieser F."/>
            <person name="Doll E."/>
            <person name="Von Neubeck M."/>
            <person name="Busse H.-J."/>
            <person name="Scherer S."/>
        </authorList>
    </citation>
    <scope>NUCLEOTIDE SEQUENCE [LARGE SCALE GENOMIC DNA]</scope>
    <source>
        <strain evidence="1 2">DSM 22130</strain>
    </source>
</reference>
<dbReference type="RefSeq" id="WP_131171976.1">
    <property type="nucleotide sequence ID" value="NZ_FXTL01000007.1"/>
</dbReference>
<sequence length="86" mass="8787">MTSVPAADVLHHDEGALVLMGERLIALSLVGSAAYELATDGIKGNELAAALDELFGVPADADLVQLTSDVIDLLVAQGLLSVDEAS</sequence>
<dbReference type="Proteomes" id="UP000291933">
    <property type="component" value="Unassembled WGS sequence"/>
</dbReference>
<organism evidence="1 2">
    <name type="scientific">Propioniciclava tarda</name>
    <dbReference type="NCBI Taxonomy" id="433330"/>
    <lineage>
        <taxon>Bacteria</taxon>
        <taxon>Bacillati</taxon>
        <taxon>Actinomycetota</taxon>
        <taxon>Actinomycetes</taxon>
        <taxon>Propionibacteriales</taxon>
        <taxon>Propionibacteriaceae</taxon>
        <taxon>Propioniciclava</taxon>
    </lineage>
</organism>
<keyword evidence="2" id="KW-1185">Reference proteome</keyword>
<evidence type="ECO:0000313" key="2">
    <source>
        <dbReference type="Proteomes" id="UP000291933"/>
    </source>
</evidence>
<comment type="caution">
    <text evidence="1">The sequence shown here is derived from an EMBL/GenBank/DDBJ whole genome shotgun (WGS) entry which is preliminary data.</text>
</comment>